<name>A0A7C4EUU6_9BACT</name>
<dbReference type="SFLD" id="SFLDG01067">
    <property type="entry name" value="SPASM/twitch_domain_containing"/>
    <property type="match status" value="1"/>
</dbReference>
<dbReference type="GO" id="GO:0051536">
    <property type="term" value="F:iron-sulfur cluster binding"/>
    <property type="evidence" value="ECO:0007669"/>
    <property type="project" value="UniProtKB-KW"/>
</dbReference>
<dbReference type="SFLD" id="SFLDS00029">
    <property type="entry name" value="Radical_SAM"/>
    <property type="match status" value="1"/>
</dbReference>
<keyword evidence="5" id="KW-0411">Iron-sulfur</keyword>
<keyword evidence="4" id="KW-0408">Iron</keyword>
<accession>A0A7C4EUU6</accession>
<dbReference type="InterPro" id="IPR013785">
    <property type="entry name" value="Aldolase_TIM"/>
</dbReference>
<dbReference type="Pfam" id="PF04055">
    <property type="entry name" value="Radical_SAM"/>
    <property type="match status" value="1"/>
</dbReference>
<evidence type="ECO:0000256" key="5">
    <source>
        <dbReference type="ARBA" id="ARBA00023014"/>
    </source>
</evidence>
<dbReference type="Gene3D" id="3.20.20.70">
    <property type="entry name" value="Aldolase class I"/>
    <property type="match status" value="1"/>
</dbReference>
<evidence type="ECO:0000256" key="2">
    <source>
        <dbReference type="ARBA" id="ARBA00022691"/>
    </source>
</evidence>
<gene>
    <name evidence="7" type="ORF">ENV54_00505</name>
</gene>
<evidence type="ECO:0000256" key="3">
    <source>
        <dbReference type="ARBA" id="ARBA00022723"/>
    </source>
</evidence>
<organism evidence="7">
    <name type="scientific">Desulfomonile tiedjei</name>
    <dbReference type="NCBI Taxonomy" id="2358"/>
    <lineage>
        <taxon>Bacteria</taxon>
        <taxon>Pseudomonadati</taxon>
        <taxon>Thermodesulfobacteriota</taxon>
        <taxon>Desulfomonilia</taxon>
        <taxon>Desulfomonilales</taxon>
        <taxon>Desulfomonilaceae</taxon>
        <taxon>Desulfomonile</taxon>
    </lineage>
</organism>
<keyword evidence="2" id="KW-0949">S-adenosyl-L-methionine</keyword>
<evidence type="ECO:0000259" key="6">
    <source>
        <dbReference type="PROSITE" id="PS51918"/>
    </source>
</evidence>
<proteinExistence type="predicted"/>
<comment type="caution">
    <text evidence="7">The sequence shown here is derived from an EMBL/GenBank/DDBJ whole genome shotgun (WGS) entry which is preliminary data.</text>
</comment>
<evidence type="ECO:0000256" key="4">
    <source>
        <dbReference type="ARBA" id="ARBA00023004"/>
    </source>
</evidence>
<dbReference type="AlphaFoldDB" id="A0A7C4EUU6"/>
<dbReference type="SUPFAM" id="SSF102114">
    <property type="entry name" value="Radical SAM enzymes"/>
    <property type="match status" value="1"/>
</dbReference>
<comment type="cofactor">
    <cofactor evidence="1">
        <name>[4Fe-4S] cluster</name>
        <dbReference type="ChEBI" id="CHEBI:49883"/>
    </cofactor>
</comment>
<dbReference type="GO" id="GO:0003824">
    <property type="term" value="F:catalytic activity"/>
    <property type="evidence" value="ECO:0007669"/>
    <property type="project" value="InterPro"/>
</dbReference>
<keyword evidence="3" id="KW-0479">Metal-binding</keyword>
<dbReference type="InterPro" id="IPR050377">
    <property type="entry name" value="Radical_SAM_PqqE_MftC-like"/>
</dbReference>
<dbReference type="EMBL" id="DTGT01000014">
    <property type="protein sequence ID" value="HGH59756.1"/>
    <property type="molecule type" value="Genomic_DNA"/>
</dbReference>
<dbReference type="PANTHER" id="PTHR11228">
    <property type="entry name" value="RADICAL SAM DOMAIN PROTEIN"/>
    <property type="match status" value="1"/>
</dbReference>
<dbReference type="PANTHER" id="PTHR11228:SF7">
    <property type="entry name" value="PQQA PEPTIDE CYCLASE"/>
    <property type="match status" value="1"/>
</dbReference>
<protein>
    <submittedName>
        <fullName evidence="7">Radical SAM protein</fullName>
    </submittedName>
</protein>
<reference evidence="7" key="1">
    <citation type="journal article" date="2020" name="mSystems">
        <title>Genome- and Community-Level Interaction Insights into Carbon Utilization and Element Cycling Functions of Hydrothermarchaeota in Hydrothermal Sediment.</title>
        <authorList>
            <person name="Zhou Z."/>
            <person name="Liu Y."/>
            <person name="Xu W."/>
            <person name="Pan J."/>
            <person name="Luo Z.H."/>
            <person name="Li M."/>
        </authorList>
    </citation>
    <scope>NUCLEOTIDE SEQUENCE [LARGE SCALE GENOMIC DNA]</scope>
    <source>
        <strain evidence="7">SpSt-769</strain>
    </source>
</reference>
<dbReference type="PROSITE" id="PS51918">
    <property type="entry name" value="RADICAL_SAM"/>
    <property type="match status" value="1"/>
</dbReference>
<dbReference type="InterPro" id="IPR007197">
    <property type="entry name" value="rSAM"/>
</dbReference>
<sequence>MNGESAEKKICQAYCNYYKPNRKDEERCRGFELASLLLSEKALPTTSGVGPFDPSYKRSFLRKVLCERCPFFVDGCDFVSDDGPPGVMPCGGLALISALLKNAAIEESEVEATGERLGKLKSVLSLSPQCSLKRLEKYYVYHISHDDLYEVNEDGFRFLESCEKGEQSKDLEPEPGFLTYCIDEGLLVQGPVLHTRRVWSEEAPVPSLRYLEWLVTRKCNLACAHCYLGESEDVEFPRELIEPLLSQFSAMQGLRVLVSGGEPTVYRHFQFLNEIIDQYPLRFVLLTNGFTLNAPFAKRLKFHEVQISLDGMKRGHEVIRGEGTFARVLQAMESVKSAGLDLSVATMVHRGNLSEWDEMQALVERYDVKEWNIDYPCVRGRWELHPDLFVDERIAAECMKYGFGGSYHGTDHGWTCGRHLAAVLPSGDVCRCALYSDVVVGHVNTGLRKAWQRVQHIPISETACNGCVHADECGGGCRYRAGDAHAKDSVMCALFSTDAPSHP</sequence>
<evidence type="ECO:0000256" key="1">
    <source>
        <dbReference type="ARBA" id="ARBA00001966"/>
    </source>
</evidence>
<dbReference type="InterPro" id="IPR058240">
    <property type="entry name" value="rSAM_sf"/>
</dbReference>
<dbReference type="GO" id="GO:0046872">
    <property type="term" value="F:metal ion binding"/>
    <property type="evidence" value="ECO:0007669"/>
    <property type="project" value="UniProtKB-KW"/>
</dbReference>
<feature type="domain" description="Radical SAM core" evidence="6">
    <location>
        <begin position="203"/>
        <end position="411"/>
    </location>
</feature>
<evidence type="ECO:0000313" key="7">
    <source>
        <dbReference type="EMBL" id="HGH59756.1"/>
    </source>
</evidence>
<dbReference type="CDD" id="cd01335">
    <property type="entry name" value="Radical_SAM"/>
    <property type="match status" value="1"/>
</dbReference>